<evidence type="ECO:0000259" key="10">
    <source>
        <dbReference type="PROSITE" id="PS51910"/>
    </source>
</evidence>
<keyword evidence="4" id="KW-0146">Chitin degradation</keyword>
<dbReference type="PROSITE" id="PS01095">
    <property type="entry name" value="GH18_1"/>
    <property type="match status" value="1"/>
</dbReference>
<dbReference type="GeneID" id="36515434"/>
<evidence type="ECO:0000256" key="4">
    <source>
        <dbReference type="ARBA" id="ARBA00023024"/>
    </source>
</evidence>
<evidence type="ECO:0000256" key="7">
    <source>
        <dbReference type="ARBA" id="ARBA00023326"/>
    </source>
</evidence>
<evidence type="ECO:0000256" key="5">
    <source>
        <dbReference type="ARBA" id="ARBA00023277"/>
    </source>
</evidence>
<evidence type="ECO:0000256" key="8">
    <source>
        <dbReference type="RuleBase" id="RU000489"/>
    </source>
</evidence>
<dbReference type="InterPro" id="IPR050314">
    <property type="entry name" value="Glycosyl_Hydrlase_18"/>
</dbReference>
<dbReference type="Gene3D" id="3.10.50.10">
    <property type="match status" value="1"/>
</dbReference>
<keyword evidence="6 8" id="KW-0326">Glycosidase</keyword>
<dbReference type="PROSITE" id="PS51910">
    <property type="entry name" value="GH18_2"/>
    <property type="match status" value="1"/>
</dbReference>
<keyword evidence="3 8" id="KW-0378">Hydrolase</keyword>
<evidence type="ECO:0000256" key="3">
    <source>
        <dbReference type="ARBA" id="ARBA00022801"/>
    </source>
</evidence>
<proteinExistence type="inferred from homology"/>
<dbReference type="InterPro" id="IPR011583">
    <property type="entry name" value="Chitinase_II/V-like_cat"/>
</dbReference>
<comment type="catalytic activity">
    <reaction evidence="1">
        <text>Random endo-hydrolysis of N-acetyl-beta-D-glucosaminide (1-&gt;4)-beta-linkages in chitin and chitodextrins.</text>
        <dbReference type="EC" id="3.2.1.14"/>
    </reaction>
</comment>
<sequence>MPLGGKGCLGELYILKKQNRNLRVLLSIGGWSYRADLTSAFATREGRNEFARSAVELVKTHWLDGLDVDWEYPENAEQAQQYVEVLKLIRQGLNELALQSHLPTSFFDLTVAVPAGAAQREVLDIPAMSKHLTFWNLMSYDLSGAWYPVVAHHANLFGGADNVTNAVNHYITHGVPHDRLVLGMPLYGRSFAKTQGLNHKFKGTLPGRFEQGVHDLKELPIPGTTEMVDRRQVAAFCKGPDFFVTYDNAETFRSKAVFAKEHNLGGGMWWEASGDRPGRLSGISAFVDEFGCGALKPNWINPH</sequence>
<dbReference type="OrthoDB" id="76388at2759"/>
<evidence type="ECO:0000256" key="2">
    <source>
        <dbReference type="ARBA" id="ARBA00012729"/>
    </source>
</evidence>
<protein>
    <recommendedName>
        <fullName evidence="2">chitinase</fullName>
        <ecNumber evidence="2">3.2.1.14</ecNumber>
    </recommendedName>
</protein>
<gene>
    <name evidence="11" type="ORF">B9G98_01685</name>
</gene>
<dbReference type="RefSeq" id="XP_024664011.1">
    <property type="nucleotide sequence ID" value="XM_024808243.1"/>
</dbReference>
<dbReference type="PANTHER" id="PTHR11177:SF317">
    <property type="entry name" value="CHITINASE 12-RELATED"/>
    <property type="match status" value="1"/>
</dbReference>
<dbReference type="InterPro" id="IPR029070">
    <property type="entry name" value="Chitinase_insertion_sf"/>
</dbReference>
<dbReference type="GO" id="GO:0006032">
    <property type="term" value="P:chitin catabolic process"/>
    <property type="evidence" value="ECO:0007669"/>
    <property type="project" value="UniProtKB-KW"/>
</dbReference>
<dbReference type="AlphaFoldDB" id="A0A2T0FGF3"/>
<keyword evidence="7" id="KW-0624">Polysaccharide degradation</keyword>
<evidence type="ECO:0000313" key="11">
    <source>
        <dbReference type="EMBL" id="PRT54065.1"/>
    </source>
</evidence>
<dbReference type="EMBL" id="NDIQ01000001">
    <property type="protein sequence ID" value="PRT54065.1"/>
    <property type="molecule type" value="Genomic_DNA"/>
</dbReference>
<feature type="domain" description="GH18" evidence="10">
    <location>
        <begin position="1"/>
        <end position="293"/>
    </location>
</feature>
<dbReference type="InterPro" id="IPR001223">
    <property type="entry name" value="Glyco_hydro18_cat"/>
</dbReference>
<name>A0A2T0FGF3_9ASCO</name>
<comment type="caution">
    <text evidence="11">The sequence shown here is derived from an EMBL/GenBank/DDBJ whole genome shotgun (WGS) entry which is preliminary data.</text>
</comment>
<evidence type="ECO:0000313" key="12">
    <source>
        <dbReference type="Proteomes" id="UP000238350"/>
    </source>
</evidence>
<dbReference type="GO" id="GO:0008061">
    <property type="term" value="F:chitin binding"/>
    <property type="evidence" value="ECO:0007669"/>
    <property type="project" value="InterPro"/>
</dbReference>
<dbReference type="Proteomes" id="UP000238350">
    <property type="component" value="Unassembled WGS sequence"/>
</dbReference>
<evidence type="ECO:0000256" key="9">
    <source>
        <dbReference type="RuleBase" id="RU004453"/>
    </source>
</evidence>
<organism evidence="11 12">
    <name type="scientific">Wickerhamiella sorbophila</name>
    <dbReference type="NCBI Taxonomy" id="45607"/>
    <lineage>
        <taxon>Eukaryota</taxon>
        <taxon>Fungi</taxon>
        <taxon>Dikarya</taxon>
        <taxon>Ascomycota</taxon>
        <taxon>Saccharomycotina</taxon>
        <taxon>Dipodascomycetes</taxon>
        <taxon>Dipodascales</taxon>
        <taxon>Trichomonascaceae</taxon>
        <taxon>Wickerhamiella</taxon>
    </lineage>
</organism>
<dbReference type="GO" id="GO:0005576">
    <property type="term" value="C:extracellular region"/>
    <property type="evidence" value="ECO:0007669"/>
    <property type="project" value="TreeGrafter"/>
</dbReference>
<accession>A0A2T0FGF3</accession>
<comment type="similarity">
    <text evidence="9">Belongs to the glycosyl hydrolase 18 family.</text>
</comment>
<dbReference type="Gene3D" id="3.20.20.80">
    <property type="entry name" value="Glycosidases"/>
    <property type="match status" value="1"/>
</dbReference>
<dbReference type="SUPFAM" id="SSF51445">
    <property type="entry name" value="(Trans)glycosidases"/>
    <property type="match status" value="1"/>
</dbReference>
<dbReference type="Pfam" id="PF00704">
    <property type="entry name" value="Glyco_hydro_18"/>
    <property type="match status" value="1"/>
</dbReference>
<dbReference type="InterPro" id="IPR017853">
    <property type="entry name" value="GH"/>
</dbReference>
<dbReference type="GO" id="GO:0000272">
    <property type="term" value="P:polysaccharide catabolic process"/>
    <property type="evidence" value="ECO:0007669"/>
    <property type="project" value="UniProtKB-KW"/>
</dbReference>
<evidence type="ECO:0000256" key="6">
    <source>
        <dbReference type="ARBA" id="ARBA00023295"/>
    </source>
</evidence>
<dbReference type="SMART" id="SM00636">
    <property type="entry name" value="Glyco_18"/>
    <property type="match status" value="1"/>
</dbReference>
<dbReference type="EC" id="3.2.1.14" evidence="2"/>
<dbReference type="PANTHER" id="PTHR11177">
    <property type="entry name" value="CHITINASE"/>
    <property type="match status" value="1"/>
</dbReference>
<dbReference type="InterPro" id="IPR001579">
    <property type="entry name" value="Glyco_hydro_18_chit_AS"/>
</dbReference>
<dbReference type="GO" id="GO:0008843">
    <property type="term" value="F:endochitinase activity"/>
    <property type="evidence" value="ECO:0007669"/>
    <property type="project" value="UniProtKB-EC"/>
</dbReference>
<evidence type="ECO:0000256" key="1">
    <source>
        <dbReference type="ARBA" id="ARBA00000822"/>
    </source>
</evidence>
<dbReference type="STRING" id="45607.A0A2T0FGF3"/>
<keyword evidence="5" id="KW-0119">Carbohydrate metabolism</keyword>
<reference evidence="11 12" key="1">
    <citation type="submission" date="2017-04" db="EMBL/GenBank/DDBJ databases">
        <title>Genome sequencing of [Candida] sorbophila.</title>
        <authorList>
            <person name="Ahn J.O."/>
        </authorList>
    </citation>
    <scope>NUCLEOTIDE SEQUENCE [LARGE SCALE GENOMIC DNA]</scope>
    <source>
        <strain evidence="11 12">DS02</strain>
    </source>
</reference>
<keyword evidence="12" id="KW-1185">Reference proteome</keyword>
<dbReference type="SUPFAM" id="SSF54556">
    <property type="entry name" value="Chitinase insertion domain"/>
    <property type="match status" value="1"/>
</dbReference>